<dbReference type="AlphaFoldDB" id="A0A5A7S4G5"/>
<dbReference type="InterPro" id="IPR005158">
    <property type="entry name" value="BTAD"/>
</dbReference>
<protein>
    <recommendedName>
        <fullName evidence="1">Bacterial transcriptional activator domain-containing protein</fullName>
    </recommendedName>
</protein>
<evidence type="ECO:0000259" key="1">
    <source>
        <dbReference type="SMART" id="SM01043"/>
    </source>
</evidence>
<dbReference type="RefSeq" id="WP_149432569.1">
    <property type="nucleotide sequence ID" value="NZ_VLNY01000015.1"/>
</dbReference>
<organism evidence="2 3">
    <name type="scientific">Antrihabitans cavernicola</name>
    <dbReference type="NCBI Taxonomy" id="2495913"/>
    <lineage>
        <taxon>Bacteria</taxon>
        <taxon>Bacillati</taxon>
        <taxon>Actinomycetota</taxon>
        <taxon>Actinomycetes</taxon>
        <taxon>Mycobacteriales</taxon>
        <taxon>Nocardiaceae</taxon>
        <taxon>Antrihabitans</taxon>
    </lineage>
</organism>
<dbReference type="SUPFAM" id="SSF48452">
    <property type="entry name" value="TPR-like"/>
    <property type="match status" value="3"/>
</dbReference>
<proteinExistence type="predicted"/>
<keyword evidence="3" id="KW-1185">Reference proteome</keyword>
<dbReference type="SMART" id="SM01043">
    <property type="entry name" value="BTAD"/>
    <property type="match status" value="1"/>
</dbReference>
<comment type="caution">
    <text evidence="2">The sequence shown here is derived from an EMBL/GenBank/DDBJ whole genome shotgun (WGS) entry which is preliminary data.</text>
</comment>
<accession>A0A5A7S4G5</accession>
<sequence length="588" mass="62819">MTGGGEQPRPQPRGRKSWAVLARVALAETPRRRADLAAELFGETDDPLGALRWTLADVRRSLGRSDLFRGDPIELHRNEFQLDVWDLDAGTLEAGEIGGELLDGVDVRDCPEFDMWLMLARMHCAQRSRDELRNQALRLLAFGDTTAAVPIAERVASLEPMDESAQELFLRALVAAGRTGVAKAHLAACEGMFASAGLRVSPAMRSAAEEQVRRSLTGRRAGAVAESLLRAGTTALDAGAADAGVETLRHAEDDAARSDDPGLRATVQLALGSALVHAVRGSDGEGAIVLHRALLAARAAGRLDLVAEALRELAYVDVQAGRHGSAALSLSEAEDVAETIGDDGVVAAVLAIHGMNEADCGRHLSAIELLSSSAEKAAATGRSRQHAWSLGLLSRSLLLAGRTHDAEVASAASLLGAQEQRWTAFQPFPQAMHAECLFVAGRYEDARNEAELAFALGCEVGDPCWEGVAARTLGLLAEHAGDDDAAWEWFLDARRRCDRVSDRYVWISAYIGAAQLELAARVDPALVRSLAAKLQDDAIRTDLPEFLSWSLVHQIDPDDPRTLAAARATSRSVDNPALHARIAAVSGL</sequence>
<dbReference type="Gene3D" id="1.25.40.10">
    <property type="entry name" value="Tetratricopeptide repeat domain"/>
    <property type="match status" value="1"/>
</dbReference>
<name>A0A5A7S4G5_9NOCA</name>
<dbReference type="EMBL" id="VLNY01000015">
    <property type="protein sequence ID" value="KAA0019473.1"/>
    <property type="molecule type" value="Genomic_DNA"/>
</dbReference>
<feature type="domain" description="Bacterial transcriptional activator" evidence="1">
    <location>
        <begin position="82"/>
        <end position="212"/>
    </location>
</feature>
<evidence type="ECO:0000313" key="2">
    <source>
        <dbReference type="EMBL" id="KAA0019473.1"/>
    </source>
</evidence>
<dbReference type="Proteomes" id="UP000322244">
    <property type="component" value="Unassembled WGS sequence"/>
</dbReference>
<dbReference type="InterPro" id="IPR011990">
    <property type="entry name" value="TPR-like_helical_dom_sf"/>
</dbReference>
<evidence type="ECO:0000313" key="3">
    <source>
        <dbReference type="Proteomes" id="UP000322244"/>
    </source>
</evidence>
<dbReference type="OrthoDB" id="118790at2"/>
<gene>
    <name evidence="2" type="ORF">FOY51_22780</name>
</gene>
<reference evidence="2 3" key="1">
    <citation type="submission" date="2019-07" db="EMBL/GenBank/DDBJ databases">
        <title>Rhodococcus cavernicolus sp. nov., isolated from a cave.</title>
        <authorList>
            <person name="Lee S.D."/>
        </authorList>
    </citation>
    <scope>NUCLEOTIDE SEQUENCE [LARGE SCALE GENOMIC DNA]</scope>
    <source>
        <strain evidence="2 3">C1-24</strain>
    </source>
</reference>